<dbReference type="Proteomes" id="UP001623232">
    <property type="component" value="Chromosome"/>
</dbReference>
<keyword evidence="1" id="KW-0812">Transmembrane</keyword>
<organism evidence="2 3">
    <name type="scientific">Aliisedimentitalea scapharcae</name>
    <dbReference type="NCBI Taxonomy" id="1524259"/>
    <lineage>
        <taxon>Bacteria</taxon>
        <taxon>Pseudomonadati</taxon>
        <taxon>Pseudomonadota</taxon>
        <taxon>Alphaproteobacteria</taxon>
        <taxon>Rhodobacterales</taxon>
        <taxon>Roseobacteraceae</taxon>
        <taxon>Aliisedimentitalea</taxon>
    </lineage>
</organism>
<proteinExistence type="predicted"/>
<dbReference type="EMBL" id="CP123584">
    <property type="protein sequence ID" value="WZK87847.1"/>
    <property type="molecule type" value="Genomic_DNA"/>
</dbReference>
<keyword evidence="1" id="KW-0472">Membrane</keyword>
<dbReference type="InterPro" id="IPR021830">
    <property type="entry name" value="DUF3422"/>
</dbReference>
<sequence>MQTITDHPLRYQLTNELHARPFPAMTSPCTIAYLAVKQPHEAAHRDRQQDLAHLIDLLDRHGAAHPQPGATHHSVQIGRHTLKWESHTEFVSYTVFSDGVGARAFDPHDFSVFPQDWLEAAPGQRITSILMRVQERPDPDTILACLNDWFVPESLAISSVLDDSAIAGGDFRIDSAGHMRFAVFVSAGTGERRIGRIVQRLCEIETYKAMSMLGFSRVRGLSARIGELDTRLSALMIELSDGQARADETLPPLLSVATELETIGARAAFRFGATGAYEAIVNQRIALLREERFMGRQTFSEFMIRRYDPAMRTVKSTQQRVARLADRATRAGELLRTQVDVARSAQNQALLESMDRRADTALRLQHTVEGLSVVAISYYAVSLVSYMVYPLADVLEVSKGTLTAGITLPVVGLVWLAIRRIRQKLH</sequence>
<keyword evidence="1" id="KW-1133">Transmembrane helix</keyword>
<keyword evidence="3" id="KW-1185">Reference proteome</keyword>
<feature type="transmembrane region" description="Helical" evidence="1">
    <location>
        <begin position="401"/>
        <end position="418"/>
    </location>
</feature>
<evidence type="ECO:0000313" key="2">
    <source>
        <dbReference type="EMBL" id="WZK87847.1"/>
    </source>
</evidence>
<evidence type="ECO:0000256" key="1">
    <source>
        <dbReference type="SAM" id="Phobius"/>
    </source>
</evidence>
<gene>
    <name evidence="2" type="ORF">QEZ52_14685</name>
</gene>
<dbReference type="Pfam" id="PF11902">
    <property type="entry name" value="DUF3422"/>
    <property type="match status" value="1"/>
</dbReference>
<reference evidence="2 3" key="1">
    <citation type="submission" date="2023-04" db="EMBL/GenBank/DDBJ databases">
        <title>Complete genome sequence of Alisedimentitalea scapharcae.</title>
        <authorList>
            <person name="Rong J.-C."/>
            <person name="Yi M.-L."/>
            <person name="Zhao Q."/>
        </authorList>
    </citation>
    <scope>NUCLEOTIDE SEQUENCE [LARGE SCALE GENOMIC DNA]</scope>
    <source>
        <strain evidence="2 3">KCTC 42119</strain>
    </source>
</reference>
<feature type="transmembrane region" description="Helical" evidence="1">
    <location>
        <begin position="370"/>
        <end position="389"/>
    </location>
</feature>
<dbReference type="RefSeq" id="WP_406645169.1">
    <property type="nucleotide sequence ID" value="NZ_CP123584.1"/>
</dbReference>
<evidence type="ECO:0000313" key="3">
    <source>
        <dbReference type="Proteomes" id="UP001623232"/>
    </source>
</evidence>
<accession>A0ABZ2XR37</accession>
<protein>
    <submittedName>
        <fullName evidence="2">DUF3422 domain-containing protein</fullName>
    </submittedName>
</protein>
<name>A0ABZ2XR37_9RHOB</name>